<dbReference type="GeneID" id="7844955"/>
<dbReference type="KEGG" id="tet:TTHERM_00470700"/>
<feature type="compositionally biased region" description="Polar residues" evidence="1">
    <location>
        <begin position="69"/>
        <end position="80"/>
    </location>
</feature>
<evidence type="ECO:0000313" key="3">
    <source>
        <dbReference type="EMBL" id="EAR85297.2"/>
    </source>
</evidence>
<name>I7M014_TETTS</name>
<feature type="transmembrane region" description="Helical" evidence="2">
    <location>
        <begin position="578"/>
        <end position="597"/>
    </location>
</feature>
<evidence type="ECO:0000256" key="1">
    <source>
        <dbReference type="SAM" id="MobiDB-lite"/>
    </source>
</evidence>
<keyword evidence="2 3" id="KW-0812">Transmembrane</keyword>
<feature type="transmembrane region" description="Helical" evidence="2">
    <location>
        <begin position="552"/>
        <end position="571"/>
    </location>
</feature>
<dbReference type="EMBL" id="GG662622">
    <property type="protein sequence ID" value="EAR85297.2"/>
    <property type="molecule type" value="Genomic_DNA"/>
</dbReference>
<dbReference type="Proteomes" id="UP000009168">
    <property type="component" value="Unassembled WGS sequence"/>
</dbReference>
<dbReference type="InParanoid" id="I7M014"/>
<feature type="compositionally biased region" description="Low complexity" evidence="1">
    <location>
        <begin position="17"/>
        <end position="32"/>
    </location>
</feature>
<protein>
    <submittedName>
        <fullName evidence="3">Transmembrane protein, putative</fullName>
    </submittedName>
</protein>
<keyword evidence="2" id="KW-0472">Membrane</keyword>
<gene>
    <name evidence="3" type="ORF">TTHERM_00470700</name>
</gene>
<feature type="region of interest" description="Disordered" evidence="1">
    <location>
        <begin position="273"/>
        <end position="304"/>
    </location>
</feature>
<dbReference type="RefSeq" id="XP_001032960.2">
    <property type="nucleotide sequence ID" value="XM_001032960.3"/>
</dbReference>
<feature type="transmembrane region" description="Helical" evidence="2">
    <location>
        <begin position="385"/>
        <end position="405"/>
    </location>
</feature>
<accession>I7M014</accession>
<feature type="compositionally biased region" description="Acidic residues" evidence="1">
    <location>
        <begin position="88"/>
        <end position="103"/>
    </location>
</feature>
<evidence type="ECO:0000313" key="4">
    <source>
        <dbReference type="Proteomes" id="UP000009168"/>
    </source>
</evidence>
<organism evidence="3 4">
    <name type="scientific">Tetrahymena thermophila (strain SB210)</name>
    <dbReference type="NCBI Taxonomy" id="312017"/>
    <lineage>
        <taxon>Eukaryota</taxon>
        <taxon>Sar</taxon>
        <taxon>Alveolata</taxon>
        <taxon>Ciliophora</taxon>
        <taxon>Intramacronucleata</taxon>
        <taxon>Oligohymenophorea</taxon>
        <taxon>Hymenostomatida</taxon>
        <taxon>Tetrahymenina</taxon>
        <taxon>Tetrahymenidae</taxon>
        <taxon>Tetrahymena</taxon>
    </lineage>
</organism>
<proteinExistence type="predicted"/>
<keyword evidence="2" id="KW-1133">Transmembrane helix</keyword>
<evidence type="ECO:0000256" key="2">
    <source>
        <dbReference type="SAM" id="Phobius"/>
    </source>
</evidence>
<feature type="compositionally biased region" description="Basic and acidic residues" evidence="1">
    <location>
        <begin position="1"/>
        <end position="11"/>
    </location>
</feature>
<reference evidence="4" key="1">
    <citation type="journal article" date="2006" name="PLoS Biol.">
        <title>Macronuclear genome sequence of the ciliate Tetrahymena thermophila, a model eukaryote.</title>
        <authorList>
            <person name="Eisen J.A."/>
            <person name="Coyne R.S."/>
            <person name="Wu M."/>
            <person name="Wu D."/>
            <person name="Thiagarajan M."/>
            <person name="Wortman J.R."/>
            <person name="Badger J.H."/>
            <person name="Ren Q."/>
            <person name="Amedeo P."/>
            <person name="Jones K.M."/>
            <person name="Tallon L.J."/>
            <person name="Delcher A.L."/>
            <person name="Salzberg S.L."/>
            <person name="Silva J.C."/>
            <person name="Haas B.J."/>
            <person name="Majoros W.H."/>
            <person name="Farzad M."/>
            <person name="Carlton J.M."/>
            <person name="Smith R.K. Jr."/>
            <person name="Garg J."/>
            <person name="Pearlman R.E."/>
            <person name="Karrer K.M."/>
            <person name="Sun L."/>
            <person name="Manning G."/>
            <person name="Elde N.C."/>
            <person name="Turkewitz A.P."/>
            <person name="Asai D.J."/>
            <person name="Wilkes D.E."/>
            <person name="Wang Y."/>
            <person name="Cai H."/>
            <person name="Collins K."/>
            <person name="Stewart B.A."/>
            <person name="Lee S.R."/>
            <person name="Wilamowska K."/>
            <person name="Weinberg Z."/>
            <person name="Ruzzo W.L."/>
            <person name="Wloga D."/>
            <person name="Gaertig J."/>
            <person name="Frankel J."/>
            <person name="Tsao C.-C."/>
            <person name="Gorovsky M.A."/>
            <person name="Keeling P.J."/>
            <person name="Waller R.F."/>
            <person name="Patron N.J."/>
            <person name="Cherry J.M."/>
            <person name="Stover N.A."/>
            <person name="Krieger C.J."/>
            <person name="del Toro C."/>
            <person name="Ryder H.F."/>
            <person name="Williamson S.C."/>
            <person name="Barbeau R.A."/>
            <person name="Hamilton E.P."/>
            <person name="Orias E."/>
        </authorList>
    </citation>
    <scope>NUCLEOTIDE SEQUENCE [LARGE SCALE GENOMIC DNA]</scope>
    <source>
        <strain evidence="4">SB210</strain>
    </source>
</reference>
<keyword evidence="4" id="KW-1185">Reference proteome</keyword>
<dbReference type="AlphaFoldDB" id="I7M014"/>
<sequence length="680" mass="79508">MSSEKESKQNQEETLDQENQQLNIQQNQAQSNEHIQLPETNIEQHVNENSLKFIRDQEEEEEKNSSKNYNINLDKNSSNQDKSKDQDYQDFNEVDYEDLDVDEEERKENSSTQNSINQEGPSIKTIPSLFPNTNIMHIRDQNQGYEFNKPFEDINELINQLKTKQKFQKWSHDFEEIIQQLNQSKRLLTDLQQPTQDRTLRESNLDYVLEQLTIIRSQFDEVSYETNNLPDEGDIDKNNLTSIDELLNKITQIVIKYQQQRINQMNTFLASAPINNPLNQNMSNQQQQQPGQSNSQNNNGNINRVQNNIANQSSNVQNNNQNNIPNNNNNQNLINQQQQQQQGQRQNIGQQQDIRVVRTYSMSLDLQIFQQMVDGFQKMINHFDIILKSLIILSSAFMMISFYSIQQQLILKPCDDQFVTFMKWLINQVTISGANSKVFVLNAIILSSFSIIFFWRQLWKVKVGPFTHEQKVRVKENLFRFCIFKHLILMKILDERIWSCSFDIFVICVIYMQADISRFFSEIIELTIKSILSSMSEEYEQEIKKIQSIKKFNTLLTLFNLSTLIICLIVFSSIPKLVLLRLLFGLGTFFIKLSFIFNLISKFGGLCLSSTISSLASLKLFEKLLKLFKAKETRLISKRIQMRYFLNQKLMKITKMIFVPSATISCQLVEGLKIVHMLSI</sequence>
<feature type="transmembrane region" description="Helical" evidence="2">
    <location>
        <begin position="438"/>
        <end position="455"/>
    </location>
</feature>
<feature type="region of interest" description="Disordered" evidence="1">
    <location>
        <begin position="1"/>
        <end position="128"/>
    </location>
</feature>
<feature type="compositionally biased region" description="Polar residues" evidence="1">
    <location>
        <begin position="110"/>
        <end position="120"/>
    </location>
</feature>
<feature type="compositionally biased region" description="Polar residues" evidence="1">
    <location>
        <begin position="38"/>
        <end position="50"/>
    </location>
</feature>